<protein>
    <submittedName>
        <fullName evidence="1">Uncharacterized protein</fullName>
    </submittedName>
</protein>
<dbReference type="Proteomes" id="UP000798662">
    <property type="component" value="Chromosome 1"/>
</dbReference>
<proteinExistence type="predicted"/>
<evidence type="ECO:0000313" key="2">
    <source>
        <dbReference type="Proteomes" id="UP000798662"/>
    </source>
</evidence>
<gene>
    <name evidence="1" type="ORF">I4F81_003529</name>
</gene>
<organism evidence="1 2">
    <name type="scientific">Pyropia yezoensis</name>
    <name type="common">Susabi-nori</name>
    <name type="synonym">Porphyra yezoensis</name>
    <dbReference type="NCBI Taxonomy" id="2788"/>
    <lineage>
        <taxon>Eukaryota</taxon>
        <taxon>Rhodophyta</taxon>
        <taxon>Bangiophyceae</taxon>
        <taxon>Bangiales</taxon>
        <taxon>Bangiaceae</taxon>
        <taxon>Pyropia</taxon>
    </lineage>
</organism>
<reference evidence="1" key="1">
    <citation type="submission" date="2019-11" db="EMBL/GenBank/DDBJ databases">
        <title>Nori genome reveals adaptations in red seaweeds to the harsh intertidal environment.</title>
        <authorList>
            <person name="Wang D."/>
            <person name="Mao Y."/>
        </authorList>
    </citation>
    <scope>NUCLEOTIDE SEQUENCE</scope>
    <source>
        <tissue evidence="1">Gametophyte</tissue>
    </source>
</reference>
<name>A0ACC3BTQ3_PYRYE</name>
<keyword evidence="2" id="KW-1185">Reference proteome</keyword>
<sequence>MAFVLPTGAVGASSVTGTRVAAPAVCANATIAMRAGGDAPATRRAVLAGALAAAGLAILPGSAMAKGGEGAKQSFFGAGSISNPFTYNEKSKGPVVYKPFSDDEKDYFEKIVSDSKESLMSTDGPILDKSWEEVRSRLRLEMSLLRQTQVNLNAKITDPKSKDAAEKAYAQFKKDIDNLDYAARIKSQDKALKSRGFAITSLAAWTKAVGL</sequence>
<accession>A0ACC3BTQ3</accession>
<comment type="caution">
    <text evidence="1">The sequence shown here is derived from an EMBL/GenBank/DDBJ whole genome shotgun (WGS) entry which is preliminary data.</text>
</comment>
<evidence type="ECO:0000313" key="1">
    <source>
        <dbReference type="EMBL" id="KAK1860943.1"/>
    </source>
</evidence>
<dbReference type="EMBL" id="CM020618">
    <property type="protein sequence ID" value="KAK1860943.1"/>
    <property type="molecule type" value="Genomic_DNA"/>
</dbReference>